<evidence type="ECO:0000259" key="1">
    <source>
        <dbReference type="Pfam" id="PF13472"/>
    </source>
</evidence>
<dbReference type="InterPro" id="IPR013830">
    <property type="entry name" value="SGNH_hydro"/>
</dbReference>
<feature type="domain" description="SGNH hydrolase-type esterase" evidence="1">
    <location>
        <begin position="115"/>
        <end position="278"/>
    </location>
</feature>
<accession>F4QTP5</accession>
<dbReference type="AlphaFoldDB" id="F4QTP5"/>
<gene>
    <name evidence="2" type="ORF">ABI_45420</name>
</gene>
<sequence length="295" mass="30905">MFIPKVPKNVSWPLLGMRLEGSDMVSVVRRGVLGGALLAGASFGMAGAAGAQALTANEPALKTDPAAFRDQAEAAAPPPPELVKVGQDWANLNRYKAANRDALKLPAFNRRAVLMGDSITDAWPGRANDIFPQNGLIGRGIGGQTTAQMVVRFQPDVVALKPVVVHILAGTNDVAENLDPYDFAATTNNLIAMAAMAKANNIRVVMGSVPPATSFAWRPALGNRSAEIQTLNAWIKKFCAANGHVYADYWPVLGDGQGGLKAALGADSVHPNAAGYAAMNPVVLAAIDKAMSRGK</sequence>
<keyword evidence="2" id="KW-0378">Hydrolase</keyword>
<evidence type="ECO:0000313" key="2">
    <source>
        <dbReference type="EMBL" id="EGF89195.1"/>
    </source>
</evidence>
<reference evidence="3" key="1">
    <citation type="submission" date="2011-03" db="EMBL/GenBank/DDBJ databases">
        <title>Draft genome sequence of Brevundimonas diminuta.</title>
        <authorList>
            <person name="Brown P.J.B."/>
            <person name="Buechlein A."/>
            <person name="Hemmerich C."/>
            <person name="Brun Y.V."/>
        </authorList>
    </citation>
    <scope>NUCLEOTIDE SEQUENCE [LARGE SCALE GENOMIC DNA]</scope>
    <source>
        <strain evidence="3">C19</strain>
    </source>
</reference>
<dbReference type="Pfam" id="PF13472">
    <property type="entry name" value="Lipase_GDSL_2"/>
    <property type="match status" value="1"/>
</dbReference>
<dbReference type="STRING" id="715226.ABI_45420"/>
<dbReference type="InterPro" id="IPR036514">
    <property type="entry name" value="SGNH_hydro_sf"/>
</dbReference>
<dbReference type="EMBL" id="GL883081">
    <property type="protein sequence ID" value="EGF89195.1"/>
    <property type="molecule type" value="Genomic_DNA"/>
</dbReference>
<dbReference type="SUPFAM" id="SSF52266">
    <property type="entry name" value="SGNH hydrolase"/>
    <property type="match status" value="1"/>
</dbReference>
<dbReference type="Proteomes" id="UP000006512">
    <property type="component" value="Unassembled WGS sequence"/>
</dbReference>
<dbReference type="eggNOG" id="COG2755">
    <property type="taxonomic scope" value="Bacteria"/>
</dbReference>
<dbReference type="InterPro" id="IPR051532">
    <property type="entry name" value="Ester_Hydrolysis_Enzymes"/>
</dbReference>
<proteinExistence type="predicted"/>
<dbReference type="GO" id="GO:0004622">
    <property type="term" value="F:phosphatidylcholine lysophospholipase activity"/>
    <property type="evidence" value="ECO:0007669"/>
    <property type="project" value="TreeGrafter"/>
</dbReference>
<dbReference type="Gene3D" id="3.40.50.1110">
    <property type="entry name" value="SGNH hydrolase"/>
    <property type="match status" value="1"/>
</dbReference>
<dbReference type="PROSITE" id="PS51318">
    <property type="entry name" value="TAT"/>
    <property type="match status" value="1"/>
</dbReference>
<dbReference type="InterPro" id="IPR006311">
    <property type="entry name" value="TAT_signal"/>
</dbReference>
<dbReference type="PANTHER" id="PTHR30383:SF5">
    <property type="entry name" value="SGNH HYDROLASE-TYPE ESTERASE DOMAIN-CONTAINING PROTEIN"/>
    <property type="match status" value="1"/>
</dbReference>
<organism evidence="2 3">
    <name type="scientific">Asticcacaulis biprosthecium C19</name>
    <dbReference type="NCBI Taxonomy" id="715226"/>
    <lineage>
        <taxon>Bacteria</taxon>
        <taxon>Pseudomonadati</taxon>
        <taxon>Pseudomonadota</taxon>
        <taxon>Alphaproteobacteria</taxon>
        <taxon>Caulobacterales</taxon>
        <taxon>Caulobacteraceae</taxon>
        <taxon>Asticcacaulis</taxon>
    </lineage>
</organism>
<protein>
    <submittedName>
        <fullName evidence="2">GDSL-like Lipase/Acylhydrolase family protein</fullName>
    </submittedName>
</protein>
<dbReference type="PANTHER" id="PTHR30383">
    <property type="entry name" value="THIOESTERASE 1/PROTEASE 1/LYSOPHOSPHOLIPASE L1"/>
    <property type="match status" value="1"/>
</dbReference>
<dbReference type="HOGENOM" id="CLU_051989_5_1_5"/>
<name>F4QTP5_9CAUL</name>
<evidence type="ECO:0000313" key="3">
    <source>
        <dbReference type="Proteomes" id="UP000006512"/>
    </source>
</evidence>
<keyword evidence="3" id="KW-1185">Reference proteome</keyword>